<gene>
    <name evidence="2" type="ORF">FHR90_003330</name>
</gene>
<sequence>MDEDDEKMAPADVEPVELSEEYDSEPQPPVTGDVQ</sequence>
<reference evidence="2 3" key="1">
    <citation type="submission" date="2020-08" db="EMBL/GenBank/DDBJ databases">
        <title>Genomic Encyclopedia of Type Strains, Phase III (KMG-III): the genomes of soil and plant-associated and newly described type strains.</title>
        <authorList>
            <person name="Whitman W."/>
        </authorList>
    </citation>
    <scope>NUCLEOTIDE SEQUENCE [LARGE SCALE GENOMIC DNA]</scope>
    <source>
        <strain evidence="2 3">CECT 8088</strain>
    </source>
</reference>
<dbReference type="AlphaFoldDB" id="A0A839V4X0"/>
<name>A0A839V4X0_9PROT</name>
<feature type="region of interest" description="Disordered" evidence="1">
    <location>
        <begin position="1"/>
        <end position="35"/>
    </location>
</feature>
<evidence type="ECO:0000256" key="1">
    <source>
        <dbReference type="SAM" id="MobiDB-lite"/>
    </source>
</evidence>
<dbReference type="EMBL" id="JACHXV010000035">
    <property type="protein sequence ID" value="MBB3175474.1"/>
    <property type="molecule type" value="Genomic_DNA"/>
</dbReference>
<proteinExistence type="predicted"/>
<feature type="compositionally biased region" description="Acidic residues" evidence="1">
    <location>
        <begin position="14"/>
        <end position="24"/>
    </location>
</feature>
<evidence type="ECO:0000313" key="2">
    <source>
        <dbReference type="EMBL" id="MBB3175474.1"/>
    </source>
</evidence>
<evidence type="ECO:0000313" key="3">
    <source>
        <dbReference type="Proteomes" id="UP000557688"/>
    </source>
</evidence>
<protein>
    <submittedName>
        <fullName evidence="2">Uncharacterized protein</fullName>
    </submittedName>
</protein>
<comment type="caution">
    <text evidence="2">The sequence shown here is derived from an EMBL/GenBank/DDBJ whole genome shotgun (WGS) entry which is preliminary data.</text>
</comment>
<accession>A0A839V4X0</accession>
<keyword evidence="3" id="KW-1185">Reference proteome</keyword>
<organism evidence="2 3">
    <name type="scientific">Endobacter medicaginis</name>
    <dbReference type="NCBI Taxonomy" id="1181271"/>
    <lineage>
        <taxon>Bacteria</taxon>
        <taxon>Pseudomonadati</taxon>
        <taxon>Pseudomonadota</taxon>
        <taxon>Alphaproteobacteria</taxon>
        <taxon>Acetobacterales</taxon>
        <taxon>Acetobacteraceae</taxon>
        <taxon>Endobacter</taxon>
    </lineage>
</organism>
<dbReference type="Proteomes" id="UP000557688">
    <property type="component" value="Unassembled WGS sequence"/>
</dbReference>